<dbReference type="SUPFAM" id="SSF57850">
    <property type="entry name" value="RING/U-box"/>
    <property type="match status" value="3"/>
</dbReference>
<comment type="caution">
    <text evidence="7">The sequence shown here is derived from an EMBL/GenBank/DDBJ whole genome shotgun (WGS) entry which is preliminary data.</text>
</comment>
<sequence length="688" mass="76314">MLLLGNSQVGYHDHGVLVPWFPPFALRCRMFRKSVWRNTVSDAVSFHQDQALSTTIFLLNSFGPTGFLLREEGEAKNFKHGLVERQILEVLHGLHQTKDHWTETHSAAAAGTPSQPVTGQEAGSVCRKVIQAQDVCPICQEVLLEKKQPVSYCRFGCGNNVHISCMKVWADHQKLLDSEDNVKCPLCREDFSSLKLLQEQVKNAAKLFTAAEREKPDRHLGTLCYSCRVGPVTGRCTVCRYFYLCEDCSKKGCHPQHPFASRKKRREKWHLVAEDPSDEPRGATSHQPNDSIIPLAADPLPENVWGCLPVVRVRSGSRLLDVGQQCRICLLDFSLGQRVRTLPCHHKFHTDCVDGILRKSNSCPLDEYVIYNPLTWTTIERKASPKLASCLSSDCAKRPENDFKDLFIPGVALRDRNTKVTPSRGSLSLEVLTGSSVTLNTPQNWQHNAESRSKTRQQNKPFSLQVKGPGWHGVGGPEARAVSQGKADLNGPSNLELLAARDFLLMMPGVQLAQSFARWCCGTVRYAVTEETLLLSGISGGAEESPRGARVGDRRVSDRNGEPIVPGRGGGQAAALLRCSHRPIQARNQKQQRQKEQQRRQHGALSGGHGERGCRLKDITNRERFGEGRRTSPVGFVRITKASSLSWFLVMLVRTEGCGGDPVEKGCAGAEAGRVWSKIVYNAEDVSH</sequence>
<dbReference type="EMBL" id="VOFY01000024">
    <property type="protein sequence ID" value="KAA8579461.1"/>
    <property type="molecule type" value="Genomic_DNA"/>
</dbReference>
<proteinExistence type="predicted"/>
<feature type="region of interest" description="Disordered" evidence="5">
    <location>
        <begin position="540"/>
        <end position="572"/>
    </location>
</feature>
<keyword evidence="8" id="KW-1185">Reference proteome</keyword>
<name>A0A5J5CGQ3_9PERO</name>
<dbReference type="GO" id="GO:0061630">
    <property type="term" value="F:ubiquitin protein ligase activity"/>
    <property type="evidence" value="ECO:0007669"/>
    <property type="project" value="InterPro"/>
</dbReference>
<dbReference type="InterPro" id="IPR039903">
    <property type="entry name" value="Zswim2"/>
</dbReference>
<evidence type="ECO:0000256" key="5">
    <source>
        <dbReference type="SAM" id="MobiDB-lite"/>
    </source>
</evidence>
<dbReference type="PROSITE" id="PS50089">
    <property type="entry name" value="ZF_RING_2"/>
    <property type="match status" value="2"/>
</dbReference>
<dbReference type="Pfam" id="PF13639">
    <property type="entry name" value="zf-RING_2"/>
    <property type="match status" value="1"/>
</dbReference>
<dbReference type="SMART" id="SM00184">
    <property type="entry name" value="RING"/>
    <property type="match status" value="2"/>
</dbReference>
<evidence type="ECO:0000256" key="4">
    <source>
        <dbReference type="PROSITE-ProRule" id="PRU00175"/>
    </source>
</evidence>
<evidence type="ECO:0000313" key="7">
    <source>
        <dbReference type="EMBL" id="KAA8579461.1"/>
    </source>
</evidence>
<keyword evidence="3" id="KW-0862">Zinc</keyword>
<evidence type="ECO:0000256" key="3">
    <source>
        <dbReference type="ARBA" id="ARBA00022833"/>
    </source>
</evidence>
<dbReference type="InterPro" id="IPR001841">
    <property type="entry name" value="Znf_RING"/>
</dbReference>
<evidence type="ECO:0000256" key="2">
    <source>
        <dbReference type="ARBA" id="ARBA00022771"/>
    </source>
</evidence>
<feature type="region of interest" description="Disordered" evidence="5">
    <location>
        <begin position="585"/>
        <end position="614"/>
    </location>
</feature>
<accession>A0A5J5CGQ3</accession>
<dbReference type="AlphaFoldDB" id="A0A5J5CGQ3"/>
<keyword evidence="2 4" id="KW-0863">Zinc-finger</keyword>
<keyword evidence="1" id="KW-0479">Metal-binding</keyword>
<evidence type="ECO:0000256" key="1">
    <source>
        <dbReference type="ARBA" id="ARBA00022723"/>
    </source>
</evidence>
<gene>
    <name evidence="7" type="ORF">FQN60_006554</name>
</gene>
<dbReference type="Gene3D" id="3.30.40.10">
    <property type="entry name" value="Zinc/RING finger domain, C3HC4 (zinc finger)"/>
    <property type="match status" value="2"/>
</dbReference>
<evidence type="ECO:0000313" key="8">
    <source>
        <dbReference type="Proteomes" id="UP000327493"/>
    </source>
</evidence>
<dbReference type="PANTHER" id="PTHR21540">
    <property type="entry name" value="RING FINGER AND SWIM DOMAIN-CONTAINING PROTEIN 2"/>
    <property type="match status" value="1"/>
</dbReference>
<organism evidence="7 8">
    <name type="scientific">Etheostoma spectabile</name>
    <name type="common">orangethroat darter</name>
    <dbReference type="NCBI Taxonomy" id="54343"/>
    <lineage>
        <taxon>Eukaryota</taxon>
        <taxon>Metazoa</taxon>
        <taxon>Chordata</taxon>
        <taxon>Craniata</taxon>
        <taxon>Vertebrata</taxon>
        <taxon>Euteleostomi</taxon>
        <taxon>Actinopterygii</taxon>
        <taxon>Neopterygii</taxon>
        <taxon>Teleostei</taxon>
        <taxon>Neoteleostei</taxon>
        <taxon>Acanthomorphata</taxon>
        <taxon>Eupercaria</taxon>
        <taxon>Perciformes</taxon>
        <taxon>Percoidei</taxon>
        <taxon>Percidae</taxon>
        <taxon>Etheostomatinae</taxon>
        <taxon>Etheostoma</taxon>
    </lineage>
</organism>
<dbReference type="PANTHER" id="PTHR21540:SF3">
    <property type="entry name" value="E3 UBIQUITIN-PROTEIN LIGASE ZSWIM2"/>
    <property type="match status" value="1"/>
</dbReference>
<dbReference type="GO" id="GO:0008270">
    <property type="term" value="F:zinc ion binding"/>
    <property type="evidence" value="ECO:0007669"/>
    <property type="project" value="UniProtKB-KW"/>
</dbReference>
<feature type="region of interest" description="Disordered" evidence="5">
    <location>
        <begin position="444"/>
        <end position="476"/>
    </location>
</feature>
<dbReference type="Proteomes" id="UP000327493">
    <property type="component" value="Chromosome 24"/>
</dbReference>
<evidence type="ECO:0000259" key="6">
    <source>
        <dbReference type="PROSITE" id="PS50089"/>
    </source>
</evidence>
<dbReference type="InterPro" id="IPR013083">
    <property type="entry name" value="Znf_RING/FYVE/PHD"/>
</dbReference>
<dbReference type="CDD" id="cd16494">
    <property type="entry name" value="RING-CH-C4HC3_ZSWM2"/>
    <property type="match status" value="1"/>
</dbReference>
<feature type="non-terminal residue" evidence="7">
    <location>
        <position position="688"/>
    </location>
</feature>
<reference evidence="7 8" key="1">
    <citation type="submission" date="2019-08" db="EMBL/GenBank/DDBJ databases">
        <title>A chromosome-level genome assembly, high-density linkage maps, and genome scans reveal the genomic architecture of hybrid incompatibilities underlying speciation via character displacement in darters (Percidae: Etheostominae).</title>
        <authorList>
            <person name="Moran R.L."/>
            <person name="Catchen J.M."/>
            <person name="Fuller R.C."/>
        </authorList>
    </citation>
    <scope>NUCLEOTIDE SEQUENCE [LARGE SCALE GENOMIC DNA]</scope>
    <source>
        <strain evidence="7">EspeVRDwgs_2016</strain>
        <tissue evidence="7">Muscle</tissue>
    </source>
</reference>
<feature type="compositionally biased region" description="Basic and acidic residues" evidence="5">
    <location>
        <begin position="544"/>
        <end position="561"/>
    </location>
</feature>
<protein>
    <recommendedName>
        <fullName evidence="6">RING-type domain-containing protein</fullName>
    </recommendedName>
</protein>
<feature type="domain" description="RING-type" evidence="6">
    <location>
        <begin position="136"/>
        <end position="188"/>
    </location>
</feature>
<feature type="domain" description="RING-type" evidence="6">
    <location>
        <begin position="326"/>
        <end position="367"/>
    </location>
</feature>